<dbReference type="RefSeq" id="WP_070069603.1">
    <property type="nucleotide sequence ID" value="NZ_MKKK01000017.1"/>
</dbReference>
<dbReference type="STRING" id="1262585.BJI46_11515"/>
<dbReference type="Gene3D" id="3.30.420.240">
    <property type="match status" value="1"/>
</dbReference>
<proteinExistence type="predicted"/>
<gene>
    <name evidence="5" type="ORF">BJI46_11515</name>
</gene>
<feature type="domain" description="Terminase large subunit gp17-like C-terminal" evidence="4">
    <location>
        <begin position="417"/>
        <end position="575"/>
    </location>
</feature>
<dbReference type="Pfam" id="PF06056">
    <property type="entry name" value="Terminase_5"/>
    <property type="match status" value="1"/>
</dbReference>
<organism evidence="5 6">
    <name type="scientific">Acinetobacter qingfengensis</name>
    <dbReference type="NCBI Taxonomy" id="1262585"/>
    <lineage>
        <taxon>Bacteria</taxon>
        <taxon>Pseudomonadati</taxon>
        <taxon>Pseudomonadota</taxon>
        <taxon>Gammaproteobacteria</taxon>
        <taxon>Moraxellales</taxon>
        <taxon>Moraxellaceae</taxon>
        <taxon>Acinetobacter</taxon>
    </lineage>
</organism>
<dbReference type="AlphaFoldDB" id="A0A1E7RC87"/>
<dbReference type="Gene3D" id="3.40.50.300">
    <property type="entry name" value="P-loop containing nucleotide triphosphate hydrolases"/>
    <property type="match status" value="1"/>
</dbReference>
<accession>A0A1E7RC87</accession>
<evidence type="ECO:0000313" key="5">
    <source>
        <dbReference type="EMBL" id="OEY96903.1"/>
    </source>
</evidence>
<evidence type="ECO:0000259" key="4">
    <source>
        <dbReference type="Pfam" id="PF17289"/>
    </source>
</evidence>
<dbReference type="Pfam" id="PF17289">
    <property type="entry name" value="Terminase_6C"/>
    <property type="match status" value="1"/>
</dbReference>
<sequence>MNELSQLANLELLLDNKLKAKFLYWLGWKIVDIAEALDENERTVQAWKTREEWDKTRPENRVEEALTVRLMTITLKNKKSNGDYKELSELFKNYKEFARIERFKDGGNEADLNPNIAKRNASPKKKKENNQFTEEQVELLIAAFEDSLFDYQRDWYKAGNQRTRVILKSRQIGATWYFAREALVDAVKTGRNQIFLSASKAQAHIFKEYIKGFAYEACGVELVGDPIILPDNNQASLSFLGTNYRTAQGHHGNFYFDEFFWTFGFNELNKVASAMALHKKWRKTYFSTPSTMAHEAYTFWTGTRFNRGRTKDQKLNIDVSHDALRNGRLCEDRMWRQIVTILDAENGGCDLFDIEELRFEYSPEEFMNLLMCQFIDDGASIFPLEMLQRCMVDSWELWADEFKPFHARPYGNRPVWIGYDPAESGDSAGMVVVAPPLVSGGKFRVLEKIQFRGMDFKNQAEMIRQTTLRYYVTYIGLDVTGMGTGVAQLVKQFFPNLTEFSYSPEVKTRLVLKTMDVIRNGRLEYDAGWTDLSQSLMSIKKTLTPSQKQMTFTAGRSEEIGHADLAWGLMHALYNEPLEGQTQMNQSFMEIY</sequence>
<dbReference type="Proteomes" id="UP000185895">
    <property type="component" value="Unassembled WGS sequence"/>
</dbReference>
<keyword evidence="6" id="KW-1185">Reference proteome</keyword>
<dbReference type="InterPro" id="IPR035421">
    <property type="entry name" value="Terminase_6C"/>
</dbReference>
<feature type="domain" description="Terminase ATPase subunit N-terminal" evidence="3">
    <location>
        <begin position="16"/>
        <end position="72"/>
    </location>
</feature>
<evidence type="ECO:0000256" key="1">
    <source>
        <dbReference type="ARBA" id="ARBA00022612"/>
    </source>
</evidence>
<protein>
    <submittedName>
        <fullName evidence="5">Terminase</fullName>
    </submittedName>
</protein>
<dbReference type="EMBL" id="MKKK01000017">
    <property type="protein sequence ID" value="OEY96903.1"/>
    <property type="molecule type" value="Genomic_DNA"/>
</dbReference>
<dbReference type="OrthoDB" id="8553810at2"/>
<evidence type="ECO:0000256" key="2">
    <source>
        <dbReference type="SAM" id="MobiDB-lite"/>
    </source>
</evidence>
<dbReference type="InterPro" id="IPR027417">
    <property type="entry name" value="P-loop_NTPase"/>
</dbReference>
<comment type="caution">
    <text evidence="5">The sequence shown here is derived from an EMBL/GenBank/DDBJ whole genome shotgun (WGS) entry which is preliminary data.</text>
</comment>
<dbReference type="Pfam" id="PF03237">
    <property type="entry name" value="Terminase_6N"/>
    <property type="match status" value="1"/>
</dbReference>
<dbReference type="InterPro" id="IPR010332">
    <property type="entry name" value="ATPase_terminase-su_N"/>
</dbReference>
<reference evidence="5 6" key="1">
    <citation type="submission" date="2016-09" db="EMBL/GenBank/DDBJ databases">
        <authorList>
            <person name="Capua I."/>
            <person name="De Benedictis P."/>
            <person name="Joannis T."/>
            <person name="Lombin L.H."/>
            <person name="Cattoli G."/>
        </authorList>
    </citation>
    <scope>NUCLEOTIDE SEQUENCE [LARGE SCALE GENOMIC DNA]</scope>
    <source>
        <strain evidence="5 6">ANC 4671</strain>
    </source>
</reference>
<name>A0A1E7RC87_9GAMM</name>
<feature type="region of interest" description="Disordered" evidence="2">
    <location>
        <begin position="111"/>
        <end position="130"/>
    </location>
</feature>
<evidence type="ECO:0000259" key="3">
    <source>
        <dbReference type="Pfam" id="PF06056"/>
    </source>
</evidence>
<keyword evidence="1" id="KW-1188">Viral release from host cell</keyword>
<evidence type="ECO:0000313" key="6">
    <source>
        <dbReference type="Proteomes" id="UP000185895"/>
    </source>
</evidence>